<accession>A0ABS9BMY4</accession>
<reference evidence="2 3" key="1">
    <citation type="submission" date="2022-01" db="EMBL/GenBank/DDBJ databases">
        <title>Flavihumibacter sp. nov., isolated from sediment of a river.</title>
        <authorList>
            <person name="Liu H."/>
        </authorList>
    </citation>
    <scope>NUCLEOTIDE SEQUENCE [LARGE SCALE GENOMIC DNA]</scope>
    <source>
        <strain evidence="2 3">RY-1</strain>
    </source>
</reference>
<organism evidence="2 3">
    <name type="scientific">Flavihumibacter fluminis</name>
    <dbReference type="NCBI Taxonomy" id="2909236"/>
    <lineage>
        <taxon>Bacteria</taxon>
        <taxon>Pseudomonadati</taxon>
        <taxon>Bacteroidota</taxon>
        <taxon>Chitinophagia</taxon>
        <taxon>Chitinophagales</taxon>
        <taxon>Chitinophagaceae</taxon>
        <taxon>Flavihumibacter</taxon>
    </lineage>
</organism>
<proteinExistence type="predicted"/>
<sequence length="159" mass="18639">MQENSSGFMNAYAKKLMTYHTVHQLHRDGLSISRISKELVLDWRTVKKYLSMTESDYEQFLQNQSERKKDLEPYVGFVKARLTKYTETSAAQIHDWLKEHYPDFPAVDSKTVFNFVCWVRQKYHLQKVVVQCDYAMVAESAYGAQAQADFGKYNFPNSQ</sequence>
<dbReference type="EMBL" id="JAKEVY010000010">
    <property type="protein sequence ID" value="MCF1717061.1"/>
    <property type="molecule type" value="Genomic_DNA"/>
</dbReference>
<dbReference type="PROSITE" id="PS50531">
    <property type="entry name" value="HTH_IS21"/>
    <property type="match status" value="1"/>
</dbReference>
<protein>
    <recommendedName>
        <fullName evidence="1">HTH IS21-type domain-containing protein</fullName>
    </recommendedName>
</protein>
<dbReference type="InterPro" id="IPR017894">
    <property type="entry name" value="HTH_IS21_transposase_type"/>
</dbReference>
<feature type="domain" description="HTH IS21-type" evidence="1">
    <location>
        <begin position="17"/>
        <end position="82"/>
    </location>
</feature>
<evidence type="ECO:0000313" key="3">
    <source>
        <dbReference type="Proteomes" id="UP001200145"/>
    </source>
</evidence>
<gene>
    <name evidence="2" type="ORF">L0U88_20635</name>
</gene>
<comment type="caution">
    <text evidence="2">The sequence shown here is derived from an EMBL/GenBank/DDBJ whole genome shotgun (WGS) entry which is preliminary data.</text>
</comment>
<evidence type="ECO:0000313" key="2">
    <source>
        <dbReference type="EMBL" id="MCF1717061.1"/>
    </source>
</evidence>
<dbReference type="Proteomes" id="UP001200145">
    <property type="component" value="Unassembled WGS sequence"/>
</dbReference>
<name>A0ABS9BMY4_9BACT</name>
<dbReference type="Gene3D" id="1.10.10.60">
    <property type="entry name" value="Homeodomain-like"/>
    <property type="match status" value="1"/>
</dbReference>
<dbReference type="RefSeq" id="WP_234868753.1">
    <property type="nucleotide sequence ID" value="NZ_JAKEVY010000010.1"/>
</dbReference>
<keyword evidence="3" id="KW-1185">Reference proteome</keyword>
<evidence type="ECO:0000259" key="1">
    <source>
        <dbReference type="PROSITE" id="PS50531"/>
    </source>
</evidence>